<sequence>MIFRPLLCQLDATQYKTGAWCQIDRICIFSESTKTHVSGRQIVQETNDPTNDEQLFTLKTLIRISNYVDKLRVAIQRLAYYGKSVVDKRGDKN</sequence>
<dbReference type="Proteomes" id="UP001152562">
    <property type="component" value="Unassembled WGS sequence"/>
</dbReference>
<accession>A0A9P0TLP6</accession>
<comment type="caution">
    <text evidence="1">The sequence shown here is derived from an EMBL/GenBank/DDBJ whole genome shotgun (WGS) entry which is preliminary data.</text>
</comment>
<protein>
    <submittedName>
        <fullName evidence="1">Uncharacterized protein</fullName>
    </submittedName>
</protein>
<gene>
    <name evidence="1" type="ORF">PIBRA_LOCUS7627</name>
</gene>
<organism evidence="1 2">
    <name type="scientific">Pieris brassicae</name>
    <name type="common">White butterfly</name>
    <name type="synonym">Large white butterfly</name>
    <dbReference type="NCBI Taxonomy" id="7116"/>
    <lineage>
        <taxon>Eukaryota</taxon>
        <taxon>Metazoa</taxon>
        <taxon>Ecdysozoa</taxon>
        <taxon>Arthropoda</taxon>
        <taxon>Hexapoda</taxon>
        <taxon>Insecta</taxon>
        <taxon>Pterygota</taxon>
        <taxon>Neoptera</taxon>
        <taxon>Endopterygota</taxon>
        <taxon>Lepidoptera</taxon>
        <taxon>Glossata</taxon>
        <taxon>Ditrysia</taxon>
        <taxon>Papilionoidea</taxon>
        <taxon>Pieridae</taxon>
        <taxon>Pierinae</taxon>
        <taxon>Pieris</taxon>
    </lineage>
</organism>
<reference evidence="1" key="1">
    <citation type="submission" date="2022-05" db="EMBL/GenBank/DDBJ databases">
        <authorList>
            <person name="Okamura Y."/>
        </authorList>
    </citation>
    <scope>NUCLEOTIDE SEQUENCE</scope>
</reference>
<proteinExistence type="predicted"/>
<name>A0A9P0TLP6_PIEBR</name>
<dbReference type="AlphaFoldDB" id="A0A9P0TLP6"/>
<evidence type="ECO:0000313" key="1">
    <source>
        <dbReference type="EMBL" id="CAH4031052.1"/>
    </source>
</evidence>
<keyword evidence="2" id="KW-1185">Reference proteome</keyword>
<evidence type="ECO:0000313" key="2">
    <source>
        <dbReference type="Proteomes" id="UP001152562"/>
    </source>
</evidence>
<dbReference type="EMBL" id="CALOZG010000013">
    <property type="protein sequence ID" value="CAH4031052.1"/>
    <property type="molecule type" value="Genomic_DNA"/>
</dbReference>